<dbReference type="PROSITE" id="PS00626">
    <property type="entry name" value="RCC1_2"/>
    <property type="match status" value="3"/>
</dbReference>
<dbReference type="PRINTS" id="PR00633">
    <property type="entry name" value="RCCNDNSATION"/>
</dbReference>
<dbReference type="InterPro" id="IPR051210">
    <property type="entry name" value="Ub_ligase/GEF_domain"/>
</dbReference>
<dbReference type="STRING" id="446469.Sked_06510"/>
<dbReference type="EMBL" id="CP001819">
    <property type="protein sequence ID" value="ACZ20611.1"/>
    <property type="molecule type" value="Genomic_DNA"/>
</dbReference>
<dbReference type="InterPro" id="IPR058923">
    <property type="entry name" value="RCC1-like_dom"/>
</dbReference>
<dbReference type="KEGG" id="ske:Sked_06510"/>
<feature type="signal peptide" evidence="3">
    <location>
        <begin position="1"/>
        <end position="19"/>
    </location>
</feature>
<keyword evidence="6" id="KW-1185">Reference proteome</keyword>
<dbReference type="PROSITE" id="PS50012">
    <property type="entry name" value="RCC1_3"/>
    <property type="match status" value="10"/>
</dbReference>
<evidence type="ECO:0000259" key="4">
    <source>
        <dbReference type="Pfam" id="PF25390"/>
    </source>
</evidence>
<organism evidence="5 6">
    <name type="scientific">Sanguibacter keddieii (strain ATCC 51767 / DSM 10542 / NCFB 3025 / ST-74)</name>
    <dbReference type="NCBI Taxonomy" id="446469"/>
    <lineage>
        <taxon>Bacteria</taxon>
        <taxon>Bacillati</taxon>
        <taxon>Actinomycetota</taxon>
        <taxon>Actinomycetes</taxon>
        <taxon>Micrococcales</taxon>
        <taxon>Sanguibacteraceae</taxon>
        <taxon>Sanguibacter</taxon>
    </lineage>
</organism>
<dbReference type="PANTHER" id="PTHR22870:SF466">
    <property type="entry name" value="ANKYRIN REPEAT-CONTAINING PROTEIN"/>
    <property type="match status" value="1"/>
</dbReference>
<keyword evidence="1" id="KW-0677">Repeat</keyword>
<proteinExistence type="predicted"/>
<dbReference type="InterPro" id="IPR000408">
    <property type="entry name" value="Reg_chr_condens"/>
</dbReference>
<evidence type="ECO:0000256" key="2">
    <source>
        <dbReference type="SAM" id="MobiDB-lite"/>
    </source>
</evidence>
<dbReference type="SUPFAM" id="SSF50985">
    <property type="entry name" value="RCC1/BLIP-II"/>
    <property type="match status" value="3"/>
</dbReference>
<dbReference type="AlphaFoldDB" id="D1BB45"/>
<dbReference type="RefSeq" id="WP_012865680.1">
    <property type="nucleotide sequence ID" value="NC_013521.1"/>
</dbReference>
<dbReference type="PANTHER" id="PTHR22870">
    <property type="entry name" value="REGULATOR OF CHROMOSOME CONDENSATION"/>
    <property type="match status" value="1"/>
</dbReference>
<feature type="domain" description="RCC1-like" evidence="4">
    <location>
        <begin position="170"/>
        <end position="428"/>
    </location>
</feature>
<keyword evidence="3" id="KW-0732">Signal</keyword>
<dbReference type="HOGENOM" id="CLU_321814_0_0_11"/>
<feature type="region of interest" description="Disordered" evidence="2">
    <location>
        <begin position="23"/>
        <end position="50"/>
    </location>
</feature>
<dbReference type="Pfam" id="PF25390">
    <property type="entry name" value="WD40_RLD"/>
    <property type="match status" value="1"/>
</dbReference>
<reference evidence="5 6" key="1">
    <citation type="journal article" date="2009" name="Stand. Genomic Sci.">
        <title>Complete genome sequence of Sanguibacter keddieii type strain (ST-74).</title>
        <authorList>
            <person name="Ivanova N."/>
            <person name="Sikorski J."/>
            <person name="Sims D."/>
            <person name="Brettin T."/>
            <person name="Detter J.C."/>
            <person name="Han C."/>
            <person name="Lapidus A."/>
            <person name="Copeland A."/>
            <person name="Glavina Del Rio T."/>
            <person name="Nolan M."/>
            <person name="Chen F."/>
            <person name="Lucas S."/>
            <person name="Tice H."/>
            <person name="Cheng J.F."/>
            <person name="Bruce D."/>
            <person name="Goodwin L."/>
            <person name="Pitluck S."/>
            <person name="Pati A."/>
            <person name="Mavromatis K."/>
            <person name="Chen A."/>
            <person name="Palaniappan K."/>
            <person name="D'haeseleer P."/>
            <person name="Chain P."/>
            <person name="Bristow J."/>
            <person name="Eisen J.A."/>
            <person name="Markowitz V."/>
            <person name="Hugenholtz P."/>
            <person name="Goker M."/>
            <person name="Pukall R."/>
            <person name="Klenk H.P."/>
            <person name="Kyrpides N.C."/>
        </authorList>
    </citation>
    <scope>NUCLEOTIDE SEQUENCE [LARGE SCALE GENOMIC DNA]</scope>
    <source>
        <strain evidence="6">ATCC 51767 / DSM 10542 / NCFB 3025 / ST-74</strain>
    </source>
</reference>
<feature type="chain" id="PRO_5039068115" evidence="3">
    <location>
        <begin position="20"/>
        <end position="900"/>
    </location>
</feature>
<evidence type="ECO:0000256" key="3">
    <source>
        <dbReference type="SAM" id="SignalP"/>
    </source>
</evidence>
<accession>D1BB45</accession>
<dbReference type="Proteomes" id="UP000000322">
    <property type="component" value="Chromosome"/>
</dbReference>
<evidence type="ECO:0000313" key="6">
    <source>
        <dbReference type="Proteomes" id="UP000000322"/>
    </source>
</evidence>
<name>D1BB45_SANKS</name>
<dbReference type="eggNOG" id="COG5184">
    <property type="taxonomic scope" value="Bacteria"/>
</dbReference>
<dbReference type="Pfam" id="PF13540">
    <property type="entry name" value="RCC1_2"/>
    <property type="match status" value="1"/>
</dbReference>
<evidence type="ECO:0000313" key="5">
    <source>
        <dbReference type="EMBL" id="ACZ20611.1"/>
    </source>
</evidence>
<protein>
    <submittedName>
        <fullName evidence="5">RCC1 domain-containing protein, alpha-tubulin suppressor</fullName>
    </submittedName>
</protein>
<evidence type="ECO:0000256" key="1">
    <source>
        <dbReference type="ARBA" id="ARBA00022737"/>
    </source>
</evidence>
<sequence length="900" mass="89426">MRLASVTVVILSLSLVASAAPAQVPGADPASQTHRDQGDAPTAGGDHGSQQRVAAGWNHSLLVDYHGRVHAWGANASGQLGDGTTGRSLVPVPVAVDGALAGVRVVQVAAGPEHSLALADDGAVYAWGSGTSGQLGHGSVEGSTVPVRVAGDLDGRRVVQVEAAGTDDASTSLAVVDDGTVYTWGRNLGGRAGHAVEDLVLTEPTALAGALEGHRAVRVAAGHVTGVALTADGRAFAWGSRVNGAVGDGLTSGVQLGPTPVVGGGALSGARLVDAGSGLRRTAVIDDDGRAYGWGAGDHGALGTGGTANAPTPVLADMEALDQLGIRPVQITSGQNFSVVLGADGRLAAWGNGTGGQLGNGASATSWHAVAVGTDGVLDGVEVVHVSAGQRHTVALGRDGQVYAWGQGLSGELGNGTGRGSNVPVVVGAPVPVSLEVLGRASSEAAPLLGGEGTAWSTVTVAVDDVPVGSARVGGDGRWLLRVPHVLALGDRAITASQGSDGSAATTEVGVVGHALTAWGAGADEGVLGELEDLRDRRVVQVAKNAVNVDFEVALTGDGAVLARGTDTHGQVAVPPDLDAGVVQVAAGETFALALTGEGTVVSWGDPSLAVPPALGGRRAVQVAAAARTAYALLDDGTVVAWGEDGDGQARVPDGVESVVQVAGGGRFAAAVTAGGLVRAWGAGEAGQLDVPTEVQGEAVAVEAGDDFVVARLQGDRVAVWGQGAQGQLTVPDEVQGRVEGVGAGLDVAMVTTAEEGVVAWGSHEHGLLDLPGAIELQRVVQVSAGRVRGLAVVDLVTVDSPADGALAWSGEPLVVDGRAAPDTVVTLSRALDDVDAEVSEVAVGSDGRWSHVVSERPDEGVHTVVVTSAAGAVHESSVVVSRAPDAVLQVTPRATYGGG</sequence>
<dbReference type="Gene3D" id="2.130.10.30">
    <property type="entry name" value="Regulator of chromosome condensation 1/beta-lactamase-inhibitor protein II"/>
    <property type="match status" value="4"/>
</dbReference>
<dbReference type="InterPro" id="IPR009091">
    <property type="entry name" value="RCC1/BLIP-II"/>
</dbReference>
<dbReference type="Pfam" id="PF00415">
    <property type="entry name" value="RCC1"/>
    <property type="match status" value="2"/>
</dbReference>
<gene>
    <name evidence="5" type="ordered locus">Sked_06510</name>
</gene>